<dbReference type="InterPro" id="IPR036388">
    <property type="entry name" value="WH-like_DNA-bd_sf"/>
</dbReference>
<dbReference type="EMBL" id="FYDG01000001">
    <property type="protein sequence ID" value="SNB52548.1"/>
    <property type="molecule type" value="Genomic_DNA"/>
</dbReference>
<dbReference type="InterPro" id="IPR000847">
    <property type="entry name" value="LysR_HTH_N"/>
</dbReference>
<evidence type="ECO:0000313" key="7">
    <source>
        <dbReference type="Proteomes" id="UP000198418"/>
    </source>
</evidence>
<keyword evidence="3 6" id="KW-0238">DNA-binding</keyword>
<keyword evidence="2" id="KW-0805">Transcription regulation</keyword>
<dbReference type="Gene3D" id="1.10.10.10">
    <property type="entry name" value="Winged helix-like DNA-binding domain superfamily/Winged helix DNA-binding domain"/>
    <property type="match status" value="1"/>
</dbReference>
<feature type="domain" description="HTH lysR-type" evidence="5">
    <location>
        <begin position="1"/>
        <end position="58"/>
    </location>
</feature>
<keyword evidence="4" id="KW-0804">Transcription</keyword>
<reference evidence="7" key="1">
    <citation type="submission" date="2017-06" db="EMBL/GenBank/DDBJ databases">
        <authorList>
            <person name="Varghese N."/>
            <person name="Submissions S."/>
        </authorList>
    </citation>
    <scope>NUCLEOTIDE SEQUENCE [LARGE SCALE GENOMIC DNA]</scope>
    <source>
        <strain evidence="7">DSM 137</strain>
    </source>
</reference>
<dbReference type="OrthoDB" id="7216893at2"/>
<dbReference type="Proteomes" id="UP000198418">
    <property type="component" value="Unassembled WGS sequence"/>
</dbReference>
<dbReference type="SUPFAM" id="SSF53850">
    <property type="entry name" value="Periplasmic binding protein-like II"/>
    <property type="match status" value="1"/>
</dbReference>
<keyword evidence="7" id="KW-1185">Reference proteome</keyword>
<dbReference type="PANTHER" id="PTHR30346:SF30">
    <property type="entry name" value="SMALL NEUTRAL PROTEASE REGULATORY PROTEIN"/>
    <property type="match status" value="1"/>
</dbReference>
<organism evidence="6 7">
    <name type="scientific">Rhodoblastus acidophilus</name>
    <name type="common">Rhodopseudomonas acidophila</name>
    <dbReference type="NCBI Taxonomy" id="1074"/>
    <lineage>
        <taxon>Bacteria</taxon>
        <taxon>Pseudomonadati</taxon>
        <taxon>Pseudomonadota</taxon>
        <taxon>Alphaproteobacteria</taxon>
        <taxon>Hyphomicrobiales</taxon>
        <taxon>Rhodoblastaceae</taxon>
        <taxon>Rhodoblastus</taxon>
    </lineage>
</organism>
<dbReference type="AlphaFoldDB" id="A0A212Q030"/>
<accession>A0A212Q030</accession>
<proteinExistence type="inferred from homology"/>
<evidence type="ECO:0000256" key="2">
    <source>
        <dbReference type="ARBA" id="ARBA00023015"/>
    </source>
</evidence>
<protein>
    <submittedName>
        <fullName evidence="6">DNA-binding transcriptional regulator, LysR family</fullName>
    </submittedName>
</protein>
<sequence>MKLQQIRYFLAVTEERNFTRAAARLGVGQPPLSMQIKELELEIGAPLFHRLRSGAELTDAGRAFFAIAKSIPTRAEEAIRAARRAARGETGRLALGVTTTTAMNPAIPSAVRTFKRKFPDVEFRFEEANSLRLIDDLLAGDLDFAIIRPNGAEPATLAVHHLIDEPLAAALPTALAGRFGPGEIELAALREHPFIMTPPSAGLGLRNASIRACIAAGFDPPIGPGAPHIAAILSLVSAELGIALVPDSTRRIGIGGVAYRPLKPPVPTVAIAFAHLGENPAQPALNFAKILLAVMGAARTAS</sequence>
<evidence type="ECO:0000256" key="1">
    <source>
        <dbReference type="ARBA" id="ARBA00009437"/>
    </source>
</evidence>
<dbReference type="GO" id="GO:0003700">
    <property type="term" value="F:DNA-binding transcription factor activity"/>
    <property type="evidence" value="ECO:0007669"/>
    <property type="project" value="InterPro"/>
</dbReference>
<dbReference type="RefSeq" id="WP_088518771.1">
    <property type="nucleotide sequence ID" value="NZ_FYDG01000001.1"/>
</dbReference>
<dbReference type="InterPro" id="IPR005119">
    <property type="entry name" value="LysR_subst-bd"/>
</dbReference>
<dbReference type="GO" id="GO:0003677">
    <property type="term" value="F:DNA binding"/>
    <property type="evidence" value="ECO:0007669"/>
    <property type="project" value="UniProtKB-KW"/>
</dbReference>
<evidence type="ECO:0000313" key="6">
    <source>
        <dbReference type="EMBL" id="SNB52548.1"/>
    </source>
</evidence>
<dbReference type="SUPFAM" id="SSF46785">
    <property type="entry name" value="Winged helix' DNA-binding domain"/>
    <property type="match status" value="1"/>
</dbReference>
<evidence type="ECO:0000256" key="3">
    <source>
        <dbReference type="ARBA" id="ARBA00023125"/>
    </source>
</evidence>
<dbReference type="GO" id="GO:0032993">
    <property type="term" value="C:protein-DNA complex"/>
    <property type="evidence" value="ECO:0007669"/>
    <property type="project" value="TreeGrafter"/>
</dbReference>
<dbReference type="Gene3D" id="3.40.190.10">
    <property type="entry name" value="Periplasmic binding protein-like II"/>
    <property type="match status" value="2"/>
</dbReference>
<dbReference type="PRINTS" id="PR00039">
    <property type="entry name" value="HTHLYSR"/>
</dbReference>
<name>A0A212Q030_RHOAC</name>
<gene>
    <name evidence="6" type="ORF">SAMN06265338_101278</name>
</gene>
<dbReference type="Pfam" id="PF03466">
    <property type="entry name" value="LysR_substrate"/>
    <property type="match status" value="1"/>
</dbReference>
<dbReference type="PANTHER" id="PTHR30346">
    <property type="entry name" value="TRANSCRIPTIONAL DUAL REGULATOR HCAR-RELATED"/>
    <property type="match status" value="1"/>
</dbReference>
<comment type="similarity">
    <text evidence="1">Belongs to the LysR transcriptional regulatory family.</text>
</comment>
<dbReference type="PROSITE" id="PS50931">
    <property type="entry name" value="HTH_LYSR"/>
    <property type="match status" value="1"/>
</dbReference>
<evidence type="ECO:0000259" key="5">
    <source>
        <dbReference type="PROSITE" id="PS50931"/>
    </source>
</evidence>
<dbReference type="InterPro" id="IPR036390">
    <property type="entry name" value="WH_DNA-bd_sf"/>
</dbReference>
<evidence type="ECO:0000256" key="4">
    <source>
        <dbReference type="ARBA" id="ARBA00023163"/>
    </source>
</evidence>
<dbReference type="FunFam" id="1.10.10.10:FF:000001">
    <property type="entry name" value="LysR family transcriptional regulator"/>
    <property type="match status" value="1"/>
</dbReference>
<dbReference type="Pfam" id="PF00126">
    <property type="entry name" value="HTH_1"/>
    <property type="match status" value="1"/>
</dbReference>